<sequence length="435" mass="49721">MLIISLIILHAISSSFCYDVEIEGVMKVGAEFLKVLDQNANIARKLTLTSQSEPKDTLPSLSKNKFDAAAERSSANDINGIYTMNLEDFTLHLRQQAEKTFVKMGKQILYDLNLSKKNISSLVKDVTIDYTTLLQKYYAFLANDPNIALVENDFLFLDMVETHCQLLHNGEKQILDGIISEHAVEPKTVQAVQAKISKHIIVEKKEKLSYICEKYKICKEYSTFSDRCGDLISLLLKLPEAKFYDFVRIMYNILKKHENVLENIVEKRDRKLLLTKLRTISSNVFALKEFLALLRVVISPKIKADAWTDKTQRHRTIAARILFDIIDKAVNWDESLLDIDFDHTILAINNWSNDMSRDVAPLPGFVDNTIRTFNHRITKGGRKEIKVLITTILGRQTKDDETFANLLTHGSNFVKGTDLNDFHLDIDDGTFIPTF</sequence>
<organism evidence="2 3">
    <name type="scientific">Spodoptera frugiperda</name>
    <name type="common">Fall armyworm</name>
    <dbReference type="NCBI Taxonomy" id="7108"/>
    <lineage>
        <taxon>Eukaryota</taxon>
        <taxon>Metazoa</taxon>
        <taxon>Ecdysozoa</taxon>
        <taxon>Arthropoda</taxon>
        <taxon>Hexapoda</taxon>
        <taxon>Insecta</taxon>
        <taxon>Pterygota</taxon>
        <taxon>Neoptera</taxon>
        <taxon>Endopterygota</taxon>
        <taxon>Lepidoptera</taxon>
        <taxon>Glossata</taxon>
        <taxon>Ditrysia</taxon>
        <taxon>Noctuoidea</taxon>
        <taxon>Noctuidae</taxon>
        <taxon>Amphipyrinae</taxon>
        <taxon>Spodoptera</taxon>
    </lineage>
</organism>
<dbReference type="GeneID" id="118277915"/>
<protein>
    <submittedName>
        <fullName evidence="3">Uncharacterized protein LOC118277915</fullName>
    </submittedName>
</protein>
<dbReference type="OrthoDB" id="7248028at2759"/>
<keyword evidence="1" id="KW-0732">Signal</keyword>
<dbReference type="RefSeq" id="XP_035452826.2">
    <property type="nucleotide sequence ID" value="XM_035596933.2"/>
</dbReference>
<name>A0A9R0DGV3_SPOFR</name>
<gene>
    <name evidence="3" type="primary">LOC118277915</name>
</gene>
<keyword evidence="2" id="KW-1185">Reference proteome</keyword>
<evidence type="ECO:0000313" key="2">
    <source>
        <dbReference type="Proteomes" id="UP000829999"/>
    </source>
</evidence>
<proteinExistence type="predicted"/>
<dbReference type="AlphaFoldDB" id="A0A9R0DGV3"/>
<dbReference type="Proteomes" id="UP000829999">
    <property type="component" value="Chromosome 18"/>
</dbReference>
<feature type="chain" id="PRO_5040341778" evidence="1">
    <location>
        <begin position="18"/>
        <end position="435"/>
    </location>
</feature>
<evidence type="ECO:0000313" key="3">
    <source>
        <dbReference type="RefSeq" id="XP_035452826.2"/>
    </source>
</evidence>
<accession>A0A9R0DGV3</accession>
<reference evidence="3" key="1">
    <citation type="submission" date="2025-08" db="UniProtKB">
        <authorList>
            <consortium name="RefSeq"/>
        </authorList>
    </citation>
    <scope>IDENTIFICATION</scope>
    <source>
        <tissue evidence="3">Whole larval tissue</tissue>
    </source>
</reference>
<evidence type="ECO:0000256" key="1">
    <source>
        <dbReference type="SAM" id="SignalP"/>
    </source>
</evidence>
<feature type="signal peptide" evidence="1">
    <location>
        <begin position="1"/>
        <end position="17"/>
    </location>
</feature>